<feature type="domain" description="AB hydrolase-1" evidence="1">
    <location>
        <begin position="208"/>
        <end position="262"/>
    </location>
</feature>
<dbReference type="Gene3D" id="3.40.50.1820">
    <property type="entry name" value="alpha/beta hydrolase"/>
    <property type="match status" value="1"/>
</dbReference>
<name>A0A1M6DQD5_9FLAO</name>
<gene>
    <name evidence="2" type="ORF">SAMN05444363_1580</name>
</gene>
<organism evidence="2 3">
    <name type="scientific">Flavobacterium terrae</name>
    <dbReference type="NCBI Taxonomy" id="415425"/>
    <lineage>
        <taxon>Bacteria</taxon>
        <taxon>Pseudomonadati</taxon>
        <taxon>Bacteroidota</taxon>
        <taxon>Flavobacteriia</taxon>
        <taxon>Flavobacteriales</taxon>
        <taxon>Flavobacteriaceae</taxon>
        <taxon>Flavobacterium</taxon>
    </lineage>
</organism>
<accession>A0A1M6DQD5</accession>
<dbReference type="InterPro" id="IPR000073">
    <property type="entry name" value="AB_hydrolase_1"/>
</dbReference>
<dbReference type="Proteomes" id="UP000184488">
    <property type="component" value="Unassembled WGS sequence"/>
</dbReference>
<evidence type="ECO:0000313" key="3">
    <source>
        <dbReference type="Proteomes" id="UP000184488"/>
    </source>
</evidence>
<dbReference type="GO" id="GO:0016020">
    <property type="term" value="C:membrane"/>
    <property type="evidence" value="ECO:0007669"/>
    <property type="project" value="TreeGrafter"/>
</dbReference>
<dbReference type="PANTHER" id="PTHR43798">
    <property type="entry name" value="MONOACYLGLYCEROL LIPASE"/>
    <property type="match status" value="1"/>
</dbReference>
<evidence type="ECO:0000259" key="1">
    <source>
        <dbReference type="Pfam" id="PF00561"/>
    </source>
</evidence>
<dbReference type="SUPFAM" id="SSF53474">
    <property type="entry name" value="alpha/beta-Hydrolases"/>
    <property type="match status" value="1"/>
</dbReference>
<dbReference type="AlphaFoldDB" id="A0A1M6DQD5"/>
<dbReference type="InterPro" id="IPR050266">
    <property type="entry name" value="AB_hydrolase_sf"/>
</dbReference>
<dbReference type="PRINTS" id="PR00111">
    <property type="entry name" value="ABHYDROLASE"/>
</dbReference>
<protein>
    <submittedName>
        <fullName evidence="2">Pimeloyl-ACP methyl ester carboxylesterase</fullName>
    </submittedName>
</protein>
<sequence>MKIILKNVFDFLILYLRNKQYQKTKVSNLIKDGKYEYFEAGEGTPIIILHGLMGGLSNFDGVANYFPSKGYKVVIPQLPLYSQNILKTNVKSFAIYVKNFINHKGFNRVILVGNSLGGHIALYFTKMYPERVCGLVITGSSGLYESAMGDSYPKRGDYEYIKKKAQDVFYNPEVATPEIIDDVYATVNDRIKLIKTLTIAKSAIRHNMAKDLPKMHVPTGIIWGKQDKVTPPDVAEEFHKLLPNSTLYWIDKCGHAAMMEHPDEFNKILEEWLETKAEHKE</sequence>
<proteinExistence type="predicted"/>
<feature type="domain" description="AB hydrolase-1" evidence="1">
    <location>
        <begin position="45"/>
        <end position="149"/>
    </location>
</feature>
<keyword evidence="3" id="KW-1185">Reference proteome</keyword>
<evidence type="ECO:0000313" key="2">
    <source>
        <dbReference type="EMBL" id="SHI75446.1"/>
    </source>
</evidence>
<reference evidence="3" key="1">
    <citation type="submission" date="2016-11" db="EMBL/GenBank/DDBJ databases">
        <authorList>
            <person name="Varghese N."/>
            <person name="Submissions S."/>
        </authorList>
    </citation>
    <scope>NUCLEOTIDE SEQUENCE [LARGE SCALE GENOMIC DNA]</scope>
    <source>
        <strain evidence="3">DSM 18829</strain>
    </source>
</reference>
<dbReference type="InterPro" id="IPR029058">
    <property type="entry name" value="AB_hydrolase_fold"/>
</dbReference>
<dbReference type="PANTHER" id="PTHR43798:SF33">
    <property type="entry name" value="HYDROLASE, PUTATIVE (AFU_ORTHOLOGUE AFUA_2G14860)-RELATED"/>
    <property type="match status" value="1"/>
</dbReference>
<dbReference type="Pfam" id="PF00561">
    <property type="entry name" value="Abhydrolase_1"/>
    <property type="match status" value="2"/>
</dbReference>
<dbReference type="EMBL" id="FQZI01000002">
    <property type="protein sequence ID" value="SHI75446.1"/>
    <property type="molecule type" value="Genomic_DNA"/>
</dbReference>
<dbReference type="STRING" id="415425.SAMN05444363_1580"/>